<feature type="region of interest" description="Disordered" evidence="1">
    <location>
        <begin position="240"/>
        <end position="331"/>
    </location>
</feature>
<gene>
    <name evidence="2" type="ORF">PCON_11052</name>
</gene>
<reference evidence="2 3" key="1">
    <citation type="journal article" date="2013" name="PLoS Genet.">
        <title>The genome and development-dependent transcriptomes of Pyronema confluens: a window into fungal evolution.</title>
        <authorList>
            <person name="Traeger S."/>
            <person name="Altegoer F."/>
            <person name="Freitag M."/>
            <person name="Gabaldon T."/>
            <person name="Kempken F."/>
            <person name="Kumar A."/>
            <person name="Marcet-Houben M."/>
            <person name="Poggeler S."/>
            <person name="Stajich J.E."/>
            <person name="Nowrousian M."/>
        </authorList>
    </citation>
    <scope>NUCLEOTIDE SEQUENCE [LARGE SCALE GENOMIC DNA]</scope>
    <source>
        <strain evidence="3">CBS 100304</strain>
        <tissue evidence="2">Vegetative mycelium</tissue>
    </source>
</reference>
<feature type="compositionally biased region" description="Low complexity" evidence="1">
    <location>
        <begin position="266"/>
        <end position="289"/>
    </location>
</feature>
<evidence type="ECO:0000313" key="3">
    <source>
        <dbReference type="Proteomes" id="UP000018144"/>
    </source>
</evidence>
<sequence length="710" mass="80224">MYELHQLQFHLKRAIMDKEAARAGIQEKHVMEKCFDPREYKAQDPDLDDEEQDEVAKNNAEMNKVCPYVEDPGASIKKKDKHITWGDDQVKLFNKDEVLFKMDEVSSEEDEASFQMDEELSDTDFSDIQLSDEIMADIYGETECEAFLERQKESGAMMLFLNAFSPTQFIPALPPIKNEDNSQHPDSMEIDSQDTEAIPRLIPAIPSFMIPEEDDFEDTDPMEVDSQHTEVFQDATLSDDEGAPLCRMPSNRVSKNTSGARMNLDIPSITTTDPSVTTTDSSITTTDPSRTAIPMEVDSQHMDSVDPKKEDGEITDQETPDTMGNKPGFDTETPIPMDVTLSDDEGAPLCRMPTHGVRKDANEARPPPTPRPPFTVINKVTDLDKPSSTATTLSDPDIKAINADRPFLTRRPPPTPRPSPKAINADCPPPTPRPSFKPINAFRPHFTPRPPLLPRPPFTATKVKDPSTVVMNVNDPFMTYQDETDSVRQFYNPDLQQKIFQGRDLPLILVRLACSDGDTKGHVRFHPLYNWDQTAPPPKNLMNVIYRQEELSQYHARARVMHDPVIKDKVINQNEPTEDVFRRIEKWAEETYGRKWLGYEGVRGGAACGELWGNWIVESCDPEAEDDLMDTLPANSTSIGRLVRSWAIYEDHPTLGENMPLAVTVITLFPPSYPYSENGMGYTGRQRFRGLPICFSEGPGEPPKPEIWRY</sequence>
<proteinExistence type="predicted"/>
<dbReference type="EMBL" id="HF935619">
    <property type="protein sequence ID" value="CCX11458.1"/>
    <property type="molecule type" value="Genomic_DNA"/>
</dbReference>
<organism evidence="2 3">
    <name type="scientific">Pyronema omphalodes (strain CBS 100304)</name>
    <name type="common">Pyronema confluens</name>
    <dbReference type="NCBI Taxonomy" id="1076935"/>
    <lineage>
        <taxon>Eukaryota</taxon>
        <taxon>Fungi</taxon>
        <taxon>Dikarya</taxon>
        <taxon>Ascomycota</taxon>
        <taxon>Pezizomycotina</taxon>
        <taxon>Pezizomycetes</taxon>
        <taxon>Pezizales</taxon>
        <taxon>Pyronemataceae</taxon>
        <taxon>Pyronema</taxon>
    </lineage>
</organism>
<feature type="compositionally biased region" description="Polar residues" evidence="1">
    <location>
        <begin position="251"/>
        <end position="260"/>
    </location>
</feature>
<feature type="compositionally biased region" description="Basic and acidic residues" evidence="1">
    <location>
        <begin position="298"/>
        <end position="312"/>
    </location>
</feature>
<accession>U4L5K4</accession>
<feature type="region of interest" description="Disordered" evidence="1">
    <location>
        <begin position="358"/>
        <end position="377"/>
    </location>
</feature>
<name>U4L5K4_PYROM</name>
<feature type="region of interest" description="Disordered" evidence="1">
    <location>
        <begin position="404"/>
        <end position="435"/>
    </location>
</feature>
<dbReference type="Proteomes" id="UP000018144">
    <property type="component" value="Unassembled WGS sequence"/>
</dbReference>
<protein>
    <submittedName>
        <fullName evidence="2">Uncharacterized protein</fullName>
    </submittedName>
</protein>
<dbReference type="OrthoDB" id="10515884at2759"/>
<dbReference type="AlphaFoldDB" id="U4L5K4"/>
<evidence type="ECO:0000313" key="2">
    <source>
        <dbReference type="EMBL" id="CCX11458.1"/>
    </source>
</evidence>
<keyword evidence="3" id="KW-1185">Reference proteome</keyword>
<evidence type="ECO:0000256" key="1">
    <source>
        <dbReference type="SAM" id="MobiDB-lite"/>
    </source>
</evidence>